<dbReference type="SUPFAM" id="SSF53383">
    <property type="entry name" value="PLP-dependent transferases"/>
    <property type="match status" value="1"/>
</dbReference>
<dbReference type="InterPro" id="IPR015421">
    <property type="entry name" value="PyrdxlP-dep_Trfase_major"/>
</dbReference>
<dbReference type="Pfam" id="PF00266">
    <property type="entry name" value="Aminotran_5"/>
    <property type="match status" value="1"/>
</dbReference>
<dbReference type="Gene3D" id="3.40.640.10">
    <property type="entry name" value="Type I PLP-dependent aspartate aminotransferase-like (Major domain)"/>
    <property type="match status" value="1"/>
</dbReference>
<proteinExistence type="predicted"/>
<dbReference type="KEGG" id="oat:OAN307_c13710"/>
<sequence length="418" mass="46286">MNFPISHIRSLFPALALTDDGQARAYLDNPAGTQVPLSVAYAVHHYMLNDVSNGGGHFRTSVKTDQVWQEAHEDAALFIGAASAREVIIGQSMTSLTFHLSRSICRDFQSGDEIVISRVEHEGNVGPWFEIAKDKGLKIVWVDFNHETWQVEPDDLAAVLTDRTRLVALNYASNLTGSVNDIPALTKLAKDAGALVFVDAVQFAPHHLLDVQAIGCDFLVCSSYKFFGPHLGLVWGREELLQSLYPYKGRCVSNDTPDRFEAGTPQYELLAGLSATVAYFEHIGGLSGETTNRRELIASAFQMSRDYEEPLTNKLIEGLQQIPGIVIYGITNSNRMHERVPTVSIRHSNVAPSDIARKLSDENIFVWHGHNYAYEPTRSLNLPEDEGVVRIGLAHYNTAQEVQKVLQGIEMSVAKVGR</sequence>
<dbReference type="InterPro" id="IPR011340">
    <property type="entry name" value="Cys_dSase-rel"/>
</dbReference>
<dbReference type="PANTHER" id="PTHR43586">
    <property type="entry name" value="CYSTEINE DESULFURASE"/>
    <property type="match status" value="1"/>
</dbReference>
<evidence type="ECO:0000313" key="3">
    <source>
        <dbReference type="EMBL" id="AGI67052.1"/>
    </source>
</evidence>
<dbReference type="RefSeq" id="WP_015499089.1">
    <property type="nucleotide sequence ID" value="NC_020911.1"/>
</dbReference>
<dbReference type="EMBL" id="CP003740">
    <property type="protein sequence ID" value="AGI67052.1"/>
    <property type="molecule type" value="Genomic_DNA"/>
</dbReference>
<keyword evidence="4" id="KW-1185">Reference proteome</keyword>
<protein>
    <submittedName>
        <fullName evidence="3">Putative cysteine desulfurase</fullName>
    </submittedName>
</protein>
<dbReference type="Proteomes" id="UP000005307">
    <property type="component" value="Chromosome"/>
</dbReference>
<evidence type="ECO:0000256" key="1">
    <source>
        <dbReference type="ARBA" id="ARBA00022898"/>
    </source>
</evidence>
<dbReference type="PANTHER" id="PTHR43586:SF21">
    <property type="entry name" value="PYRIDOXAL PHOSPHATE (PLP)-DEPENDENT ASPARTATE AMINOTRANSFERASE SUPERFAMILY"/>
    <property type="match status" value="1"/>
</dbReference>
<dbReference type="eggNOG" id="COG0520">
    <property type="taxonomic scope" value="Bacteria"/>
</dbReference>
<dbReference type="NCBIfam" id="TIGR01976">
    <property type="entry name" value="am_tr_V_VC1184"/>
    <property type="match status" value="1"/>
</dbReference>
<gene>
    <name evidence="3" type="ORF">OAN307_c13710</name>
</gene>
<keyword evidence="1" id="KW-0663">Pyridoxal phosphate</keyword>
<dbReference type="STRING" id="391626.OAN307_c13710"/>
<dbReference type="InterPro" id="IPR015422">
    <property type="entry name" value="PyrdxlP-dep_Trfase_small"/>
</dbReference>
<dbReference type="InterPro" id="IPR015424">
    <property type="entry name" value="PyrdxlP-dep_Trfase"/>
</dbReference>
<evidence type="ECO:0000313" key="4">
    <source>
        <dbReference type="Proteomes" id="UP000005307"/>
    </source>
</evidence>
<name>M9R4B4_9RHOB</name>
<dbReference type="Gene3D" id="3.90.1150.10">
    <property type="entry name" value="Aspartate Aminotransferase, domain 1"/>
    <property type="match status" value="1"/>
</dbReference>
<feature type="domain" description="Aminotransferase class V" evidence="2">
    <location>
        <begin position="26"/>
        <end position="405"/>
    </location>
</feature>
<evidence type="ECO:0000259" key="2">
    <source>
        <dbReference type="Pfam" id="PF00266"/>
    </source>
</evidence>
<dbReference type="OrthoDB" id="7592443at2"/>
<dbReference type="InterPro" id="IPR000192">
    <property type="entry name" value="Aminotrans_V_dom"/>
</dbReference>
<dbReference type="AlphaFoldDB" id="M9R4B4"/>
<dbReference type="HOGENOM" id="CLU_003433_2_2_5"/>
<organism evidence="3 4">
    <name type="scientific">Octadecabacter antarcticus 307</name>
    <dbReference type="NCBI Taxonomy" id="391626"/>
    <lineage>
        <taxon>Bacteria</taxon>
        <taxon>Pseudomonadati</taxon>
        <taxon>Pseudomonadota</taxon>
        <taxon>Alphaproteobacteria</taxon>
        <taxon>Rhodobacterales</taxon>
        <taxon>Roseobacteraceae</taxon>
        <taxon>Octadecabacter</taxon>
    </lineage>
</organism>
<reference evidence="3 4" key="1">
    <citation type="journal article" date="2013" name="PLoS ONE">
        <title>Poles Apart: Arctic and Antarctic Octadecabacter strains Share High Genome Plasticity and a New Type of Xanthorhodopsin.</title>
        <authorList>
            <person name="Vollmers J."/>
            <person name="Voget S."/>
            <person name="Dietrich S."/>
            <person name="Gollnow K."/>
            <person name="Smits M."/>
            <person name="Meyer K."/>
            <person name="Brinkhoff T."/>
            <person name="Simon M."/>
            <person name="Daniel R."/>
        </authorList>
    </citation>
    <scope>NUCLEOTIDE SEQUENCE [LARGE SCALE GENOMIC DNA]</scope>
    <source>
        <strain evidence="3 4">307</strain>
    </source>
</reference>
<accession>M9R4B4</accession>